<dbReference type="PROSITE" id="PS50850">
    <property type="entry name" value="MFS"/>
    <property type="match status" value="1"/>
</dbReference>
<evidence type="ECO:0000259" key="8">
    <source>
        <dbReference type="PROSITE" id="PS50850"/>
    </source>
</evidence>
<feature type="transmembrane region" description="Helical" evidence="7">
    <location>
        <begin position="351"/>
        <end position="372"/>
    </location>
</feature>
<feature type="transmembrane region" description="Helical" evidence="7">
    <location>
        <begin position="178"/>
        <end position="196"/>
    </location>
</feature>
<reference evidence="10" key="1">
    <citation type="submission" date="2017-02" db="EMBL/GenBank/DDBJ databases">
        <authorList>
            <person name="Dridi B."/>
        </authorList>
    </citation>
    <scope>NUCLEOTIDE SEQUENCE [LARGE SCALE GENOMIC DNA]</scope>
    <source>
        <strain evidence="10">EB411</strain>
    </source>
</reference>
<evidence type="ECO:0000256" key="5">
    <source>
        <dbReference type="ARBA" id="ARBA00022989"/>
    </source>
</evidence>
<proteinExistence type="predicted"/>
<dbReference type="InterPro" id="IPR036259">
    <property type="entry name" value="MFS_trans_sf"/>
</dbReference>
<dbReference type="GO" id="GO:0022857">
    <property type="term" value="F:transmembrane transporter activity"/>
    <property type="evidence" value="ECO:0007669"/>
    <property type="project" value="InterPro"/>
</dbReference>
<evidence type="ECO:0000256" key="4">
    <source>
        <dbReference type="ARBA" id="ARBA00022692"/>
    </source>
</evidence>
<organism evidence="9 10">
    <name type="scientific">Mycetocola reblochoni REB411</name>
    <dbReference type="NCBI Taxonomy" id="1255698"/>
    <lineage>
        <taxon>Bacteria</taxon>
        <taxon>Bacillati</taxon>
        <taxon>Actinomycetota</taxon>
        <taxon>Actinomycetes</taxon>
        <taxon>Micrococcales</taxon>
        <taxon>Microbacteriaceae</taxon>
        <taxon>Mycetocola</taxon>
    </lineage>
</organism>
<feature type="transmembrane region" description="Helical" evidence="7">
    <location>
        <begin position="319"/>
        <end position="342"/>
    </location>
</feature>
<feature type="transmembrane region" description="Helical" evidence="7">
    <location>
        <begin position="105"/>
        <end position="130"/>
    </location>
</feature>
<evidence type="ECO:0000256" key="3">
    <source>
        <dbReference type="ARBA" id="ARBA00022475"/>
    </source>
</evidence>
<name>A0A1R4K9P8_9MICO</name>
<dbReference type="SUPFAM" id="SSF103473">
    <property type="entry name" value="MFS general substrate transporter"/>
    <property type="match status" value="1"/>
</dbReference>
<keyword evidence="2" id="KW-0813">Transport</keyword>
<feature type="transmembrane region" description="Helical" evidence="7">
    <location>
        <begin position="151"/>
        <end position="172"/>
    </location>
</feature>
<evidence type="ECO:0000313" key="10">
    <source>
        <dbReference type="Proteomes" id="UP000196778"/>
    </source>
</evidence>
<gene>
    <name evidence="9" type="ORF">FM119_12360</name>
</gene>
<feature type="transmembrane region" description="Helical" evidence="7">
    <location>
        <begin position="378"/>
        <end position="399"/>
    </location>
</feature>
<sequence length="405" mass="42073">MSARDAAAMSARARSRAWLLPVPAMFNLAYGGNHFTPLLHLYEQAGGYTPWQANLLLGMYVGGLIPGLLLAAAISDKHGRKPVLVAGTVIALVGSTMLAAGLHTFVLLCVGRVLAGIGVGVAMSVGTSWIKELSSAPFDPDAPASAGARRPSMTLTFGFGLGAAVSGSLAQWGPVPTVMPYLVHIGFSIVGLALLIRAPESLPTERRATGDWWRDLRVPSTAHRKFLGVVLPAAPWVFAAAGVAYAVMPALVEDQLGDGTTVYATGLTVLTLGVGAAVQNLVPWINRVTGNRAVVVGLVLMTAGMALSEYSAVVTVPALSLAVAVLLGMAYGVLIVAGLIIVQRIATPQDLAGLTGVYYSLSYTGFLLPTVLSALVPVLAYPVSLTIVTGVCALSLLLVMRNLRR</sequence>
<evidence type="ECO:0000313" key="9">
    <source>
        <dbReference type="EMBL" id="SJN41027.1"/>
    </source>
</evidence>
<feature type="transmembrane region" description="Helical" evidence="7">
    <location>
        <begin position="260"/>
        <end position="282"/>
    </location>
</feature>
<keyword evidence="6 7" id="KW-0472">Membrane</keyword>
<dbReference type="RefSeq" id="WP_245827485.1">
    <property type="nucleotide sequence ID" value="NZ_FUKR01000072.1"/>
</dbReference>
<evidence type="ECO:0000256" key="2">
    <source>
        <dbReference type="ARBA" id="ARBA00022448"/>
    </source>
</evidence>
<feature type="transmembrane region" description="Helical" evidence="7">
    <location>
        <begin position="226"/>
        <end position="248"/>
    </location>
</feature>
<keyword evidence="3" id="KW-1003">Cell membrane</keyword>
<protein>
    <submittedName>
        <fullName evidence="9">Probable MFS-transporter</fullName>
    </submittedName>
</protein>
<evidence type="ECO:0000256" key="6">
    <source>
        <dbReference type="ARBA" id="ARBA00023136"/>
    </source>
</evidence>
<keyword evidence="10" id="KW-1185">Reference proteome</keyword>
<keyword evidence="5 7" id="KW-1133">Transmembrane helix</keyword>
<dbReference type="AlphaFoldDB" id="A0A1R4K9P8"/>
<dbReference type="PANTHER" id="PTHR23517:SF3">
    <property type="entry name" value="INTEGRAL MEMBRANE TRANSPORT PROTEIN"/>
    <property type="match status" value="1"/>
</dbReference>
<accession>A0A1R4K9P8</accession>
<dbReference type="GO" id="GO:0005886">
    <property type="term" value="C:plasma membrane"/>
    <property type="evidence" value="ECO:0007669"/>
    <property type="project" value="UniProtKB-SubCell"/>
</dbReference>
<dbReference type="Proteomes" id="UP000196778">
    <property type="component" value="Unassembled WGS sequence"/>
</dbReference>
<dbReference type="InterPro" id="IPR011701">
    <property type="entry name" value="MFS"/>
</dbReference>
<dbReference type="InterPro" id="IPR020846">
    <property type="entry name" value="MFS_dom"/>
</dbReference>
<comment type="subcellular location">
    <subcellularLocation>
        <location evidence="1">Cell membrane</location>
        <topology evidence="1">Multi-pass membrane protein</topology>
    </subcellularLocation>
</comment>
<dbReference type="EMBL" id="FUKR01000072">
    <property type="protein sequence ID" value="SJN41027.1"/>
    <property type="molecule type" value="Genomic_DNA"/>
</dbReference>
<keyword evidence="4 7" id="KW-0812">Transmembrane</keyword>
<evidence type="ECO:0000256" key="1">
    <source>
        <dbReference type="ARBA" id="ARBA00004651"/>
    </source>
</evidence>
<feature type="transmembrane region" description="Helical" evidence="7">
    <location>
        <begin position="55"/>
        <end position="75"/>
    </location>
</feature>
<evidence type="ECO:0000256" key="7">
    <source>
        <dbReference type="SAM" id="Phobius"/>
    </source>
</evidence>
<dbReference type="PANTHER" id="PTHR23517">
    <property type="entry name" value="RESISTANCE PROTEIN MDTM, PUTATIVE-RELATED-RELATED"/>
    <property type="match status" value="1"/>
</dbReference>
<dbReference type="Pfam" id="PF07690">
    <property type="entry name" value="MFS_1"/>
    <property type="match status" value="1"/>
</dbReference>
<dbReference type="Gene3D" id="1.20.1250.20">
    <property type="entry name" value="MFS general substrate transporter like domains"/>
    <property type="match status" value="1"/>
</dbReference>
<feature type="domain" description="Major facilitator superfamily (MFS) profile" evidence="8">
    <location>
        <begin position="1"/>
        <end position="405"/>
    </location>
</feature>
<feature type="transmembrane region" description="Helical" evidence="7">
    <location>
        <begin position="82"/>
        <end position="99"/>
    </location>
</feature>
<feature type="transmembrane region" description="Helical" evidence="7">
    <location>
        <begin position="294"/>
        <end position="313"/>
    </location>
</feature>
<dbReference type="InterPro" id="IPR050171">
    <property type="entry name" value="MFS_Transporters"/>
</dbReference>